<evidence type="ECO:0000313" key="11">
    <source>
        <dbReference type="EMBL" id="GAA4079577.1"/>
    </source>
</evidence>
<feature type="domain" description="DNA replication/recombination mediator RecO N-terminal" evidence="10">
    <location>
        <begin position="45"/>
        <end position="121"/>
    </location>
</feature>
<dbReference type="Gene3D" id="2.40.50.140">
    <property type="entry name" value="Nucleic acid-binding proteins"/>
    <property type="match status" value="1"/>
</dbReference>
<evidence type="ECO:0000256" key="5">
    <source>
        <dbReference type="ARBA" id="ARBA00023172"/>
    </source>
</evidence>
<evidence type="ECO:0000256" key="2">
    <source>
        <dbReference type="ARBA" id="ARBA00007452"/>
    </source>
</evidence>
<protein>
    <recommendedName>
        <fullName evidence="3 8">DNA repair protein RecO</fullName>
    </recommendedName>
    <alternativeName>
        <fullName evidence="7 8">Recombination protein O</fullName>
    </alternativeName>
</protein>
<gene>
    <name evidence="8 11" type="primary">recO</name>
    <name evidence="11" type="ORF">GCM10022214_42530</name>
</gene>
<keyword evidence="4 8" id="KW-0227">DNA damage</keyword>
<dbReference type="SUPFAM" id="SSF50249">
    <property type="entry name" value="Nucleic acid-binding proteins"/>
    <property type="match status" value="1"/>
</dbReference>
<comment type="similarity">
    <text evidence="2 8">Belongs to the RecO family.</text>
</comment>
<keyword evidence="6 8" id="KW-0234">DNA repair</keyword>
<dbReference type="InterPro" id="IPR022572">
    <property type="entry name" value="DNA_rep/recomb_RecO_N"/>
</dbReference>
<dbReference type="Pfam" id="PF02565">
    <property type="entry name" value="RecO_C"/>
    <property type="match status" value="1"/>
</dbReference>
<dbReference type="InterPro" id="IPR037278">
    <property type="entry name" value="ARFGAP/RecO"/>
</dbReference>
<sequence length="310" mass="33898">MRPIPVTDGNERVSRTPGARIPAGPTPPGVVSRAGEVRENGRVTLYRDEGIVLRTQKLGEADRIVTVLTRRMGRIRAAAKGVRKTKSRFGARLEPFTHVDLQLYERRSLDLITQAETLRPYGQQLVADYPRYTAGTAMLETAEKLTAEEREPALRQFLLLVGGLRTLAEGAHDPRLVLDAFLLRSLSVAGWAPAIDECCRCGTRGQLRGFAIPAGGAVCARCRQPGAATPAPPTFALMLALLRGDWELADGSEPRHRVECSGLVAAYLQWHLEHGIRSLRHVARESYPDGRGGDAGGAEADDTTDHRERV</sequence>
<dbReference type="Proteomes" id="UP001500683">
    <property type="component" value="Unassembled WGS sequence"/>
</dbReference>
<proteinExistence type="inferred from homology"/>
<dbReference type="InterPro" id="IPR012340">
    <property type="entry name" value="NA-bd_OB-fold"/>
</dbReference>
<evidence type="ECO:0000256" key="8">
    <source>
        <dbReference type="HAMAP-Rule" id="MF_00201"/>
    </source>
</evidence>
<evidence type="ECO:0000256" key="7">
    <source>
        <dbReference type="ARBA" id="ARBA00033409"/>
    </source>
</evidence>
<dbReference type="Pfam" id="PF11967">
    <property type="entry name" value="RecO_N"/>
    <property type="match status" value="1"/>
</dbReference>
<evidence type="ECO:0000256" key="9">
    <source>
        <dbReference type="SAM" id="MobiDB-lite"/>
    </source>
</evidence>
<keyword evidence="12" id="KW-1185">Reference proteome</keyword>
<dbReference type="Gene3D" id="1.20.1440.120">
    <property type="entry name" value="Recombination protein O, C-terminal domain"/>
    <property type="match status" value="1"/>
</dbReference>
<evidence type="ECO:0000256" key="1">
    <source>
        <dbReference type="ARBA" id="ARBA00003065"/>
    </source>
</evidence>
<dbReference type="PANTHER" id="PTHR33991:SF1">
    <property type="entry name" value="DNA REPAIR PROTEIN RECO"/>
    <property type="match status" value="1"/>
</dbReference>
<dbReference type="NCBIfam" id="TIGR00613">
    <property type="entry name" value="reco"/>
    <property type="match status" value="1"/>
</dbReference>
<dbReference type="EMBL" id="BAAAZG010000026">
    <property type="protein sequence ID" value="GAA4079577.1"/>
    <property type="molecule type" value="Genomic_DNA"/>
</dbReference>
<evidence type="ECO:0000313" key="12">
    <source>
        <dbReference type="Proteomes" id="UP001500683"/>
    </source>
</evidence>
<accession>A0ABP7W2L4</accession>
<evidence type="ECO:0000256" key="3">
    <source>
        <dbReference type="ARBA" id="ARBA00021310"/>
    </source>
</evidence>
<dbReference type="PANTHER" id="PTHR33991">
    <property type="entry name" value="DNA REPAIR PROTEIN RECO"/>
    <property type="match status" value="1"/>
</dbReference>
<dbReference type="InterPro" id="IPR003717">
    <property type="entry name" value="RecO"/>
</dbReference>
<keyword evidence="5 8" id="KW-0233">DNA recombination</keyword>
<comment type="function">
    <text evidence="1 8">Involved in DNA repair and RecF pathway recombination.</text>
</comment>
<organism evidence="11 12">
    <name type="scientific">Actinomadura miaoliensis</name>
    <dbReference type="NCBI Taxonomy" id="430685"/>
    <lineage>
        <taxon>Bacteria</taxon>
        <taxon>Bacillati</taxon>
        <taxon>Actinomycetota</taxon>
        <taxon>Actinomycetes</taxon>
        <taxon>Streptosporangiales</taxon>
        <taxon>Thermomonosporaceae</taxon>
        <taxon>Actinomadura</taxon>
    </lineage>
</organism>
<comment type="caution">
    <text evidence="11">The sequence shown here is derived from an EMBL/GenBank/DDBJ whole genome shotgun (WGS) entry which is preliminary data.</text>
</comment>
<evidence type="ECO:0000256" key="6">
    <source>
        <dbReference type="ARBA" id="ARBA00023204"/>
    </source>
</evidence>
<dbReference type="HAMAP" id="MF_00201">
    <property type="entry name" value="RecO"/>
    <property type="match status" value="1"/>
</dbReference>
<evidence type="ECO:0000259" key="10">
    <source>
        <dbReference type="Pfam" id="PF11967"/>
    </source>
</evidence>
<evidence type="ECO:0000256" key="4">
    <source>
        <dbReference type="ARBA" id="ARBA00022763"/>
    </source>
</evidence>
<name>A0ABP7W2L4_9ACTN</name>
<feature type="region of interest" description="Disordered" evidence="9">
    <location>
        <begin position="287"/>
        <end position="310"/>
    </location>
</feature>
<dbReference type="SUPFAM" id="SSF57863">
    <property type="entry name" value="ArfGap/RecO-like zinc finger"/>
    <property type="match status" value="1"/>
</dbReference>
<dbReference type="InterPro" id="IPR042242">
    <property type="entry name" value="RecO_C"/>
</dbReference>
<reference evidence="12" key="1">
    <citation type="journal article" date="2019" name="Int. J. Syst. Evol. Microbiol.">
        <title>The Global Catalogue of Microorganisms (GCM) 10K type strain sequencing project: providing services to taxonomists for standard genome sequencing and annotation.</title>
        <authorList>
            <consortium name="The Broad Institute Genomics Platform"/>
            <consortium name="The Broad Institute Genome Sequencing Center for Infectious Disease"/>
            <person name="Wu L."/>
            <person name="Ma J."/>
        </authorList>
    </citation>
    <scope>NUCLEOTIDE SEQUENCE [LARGE SCALE GENOMIC DNA]</scope>
    <source>
        <strain evidence="12">JCM 16702</strain>
    </source>
</reference>
<feature type="region of interest" description="Disordered" evidence="9">
    <location>
        <begin position="1"/>
        <end position="33"/>
    </location>
</feature>